<organism evidence="1 2">
    <name type="scientific">[Candida] jaroonii</name>
    <dbReference type="NCBI Taxonomy" id="467808"/>
    <lineage>
        <taxon>Eukaryota</taxon>
        <taxon>Fungi</taxon>
        <taxon>Dikarya</taxon>
        <taxon>Ascomycota</taxon>
        <taxon>Saccharomycotina</taxon>
        <taxon>Pichiomycetes</taxon>
        <taxon>Debaryomycetaceae</taxon>
        <taxon>Yamadazyma</taxon>
    </lineage>
</organism>
<protein>
    <submittedName>
        <fullName evidence="1">Exonuclease V, mitochondrial</fullName>
    </submittedName>
</protein>
<reference evidence="1" key="1">
    <citation type="submission" date="2022-06" db="EMBL/GenBank/DDBJ databases">
        <authorList>
            <person name="Legras J.-L."/>
            <person name="Devillers H."/>
            <person name="Grondin C."/>
        </authorList>
    </citation>
    <scope>NUCLEOTIDE SEQUENCE</scope>
    <source>
        <strain evidence="1">CLIB 1444</strain>
    </source>
</reference>
<dbReference type="EMBL" id="CALSDN010000007">
    <property type="protein sequence ID" value="CAH6721875.1"/>
    <property type="molecule type" value="Genomic_DNA"/>
</dbReference>
<dbReference type="Proteomes" id="UP001152531">
    <property type="component" value="Unassembled WGS sequence"/>
</dbReference>
<gene>
    <name evidence="1" type="ORF">CLIB1444_07S04412</name>
</gene>
<comment type="caution">
    <text evidence="1">The sequence shown here is derived from an EMBL/GenBank/DDBJ whole genome shotgun (WGS) entry which is preliminary data.</text>
</comment>
<accession>A0ACA9YA05</accession>
<keyword evidence="2" id="KW-1185">Reference proteome</keyword>
<keyword evidence="1" id="KW-0378">Hydrolase</keyword>
<keyword evidence="1" id="KW-0540">Nuclease</keyword>
<proteinExistence type="predicted"/>
<name>A0ACA9YA05_9ASCO</name>
<evidence type="ECO:0000313" key="1">
    <source>
        <dbReference type="EMBL" id="CAH6721875.1"/>
    </source>
</evidence>
<keyword evidence="1" id="KW-0269">Exonuclease</keyword>
<sequence>MIEKFLKNKIISQNEKLLKLYTVFGLPPSQLLPPSRPRTLPPPFEFHSSNNQDISYISSPRLSITKLLTSSWCELRDYYEVYSGSIRTTNESLKLGSKYHEALELEDFEVINIDLFEEFLKSLPDIRRPDPKEPTENFFYDTESKLSNDWFESIILRLFNLLTKGDTRELLVHDYLDLKTCQFQNTDDSVMVSGIIDYIKLLNPSDHGDFSLFEEVQLYLELNPNYRLNTFLDEVQDLVTDHNYELKFTDIKTRQINQIPAQQSVLMSAYLQVCYYKYFFENLARDPSETYQMLLKNARVRHCDLDKPIDIRLMLSLLRKYPDLLLDDFKSLANGSFKSFEPIVATDYDLTNLITEKDIQNLNEIDDFDYNRILNREILTKWEIPLTLRYFAQISSKFYHVFKPFKCKDISIEYHNVRTNLNFQTVEYQFDQAKLNESIESSAKFWNGEKIPKGVKNLGKCKYCDFNTRCPVPNKDLKNIGWELTKFLNQPST</sequence>
<evidence type="ECO:0000313" key="2">
    <source>
        <dbReference type="Proteomes" id="UP001152531"/>
    </source>
</evidence>